<evidence type="ECO:0000313" key="2">
    <source>
        <dbReference type="Proteomes" id="UP001143910"/>
    </source>
</evidence>
<accession>A0ACC1MM06</accession>
<name>A0ACC1MM06_9HYPO</name>
<comment type="caution">
    <text evidence="1">The sequence shown here is derived from an EMBL/GenBank/DDBJ whole genome shotgun (WGS) entry which is preliminary data.</text>
</comment>
<sequence>MSFAPKAAWRVASVLTGGVVFASATYAYQFSKRMNASRGLGITQMAVAQDSFLDSSTLRDYVNPQNRLSGKGDTHTVVLDVPLNSGTSDENILAQATKAFFNGWVFYPESKVLRFLNLADKRYAKLSSTAIPVHIWDARELSESSLPKLHTVLFSQFRVADIHLVDAPNANAVTGTTESYVDIMFGSDLESFSGCHRLSVQRKETDGAGEMQRVQLRLQCYACNPQSDEPVGKPVVMAFHSWQESKTE</sequence>
<evidence type="ECO:0000313" key="1">
    <source>
        <dbReference type="EMBL" id="KAJ2968037.1"/>
    </source>
</evidence>
<protein>
    <submittedName>
        <fullName evidence="1">Uncharacterized protein</fullName>
    </submittedName>
</protein>
<proteinExistence type="predicted"/>
<dbReference type="EMBL" id="JANJQO010002116">
    <property type="protein sequence ID" value="KAJ2968037.1"/>
    <property type="molecule type" value="Genomic_DNA"/>
</dbReference>
<dbReference type="Proteomes" id="UP001143910">
    <property type="component" value="Unassembled WGS sequence"/>
</dbReference>
<organism evidence="1 2">
    <name type="scientific">Zarea fungicola</name>
    <dbReference type="NCBI Taxonomy" id="93591"/>
    <lineage>
        <taxon>Eukaryota</taxon>
        <taxon>Fungi</taxon>
        <taxon>Dikarya</taxon>
        <taxon>Ascomycota</taxon>
        <taxon>Pezizomycotina</taxon>
        <taxon>Sordariomycetes</taxon>
        <taxon>Hypocreomycetidae</taxon>
        <taxon>Hypocreales</taxon>
        <taxon>Cordycipitaceae</taxon>
        <taxon>Zarea</taxon>
    </lineage>
</organism>
<keyword evidence="2" id="KW-1185">Reference proteome</keyword>
<gene>
    <name evidence="1" type="ORF">NQ176_g9373</name>
</gene>
<reference evidence="1" key="1">
    <citation type="submission" date="2022-08" db="EMBL/GenBank/DDBJ databases">
        <title>Genome Sequence of Lecanicillium fungicola.</title>
        <authorList>
            <person name="Buettner E."/>
        </authorList>
    </citation>
    <scope>NUCLEOTIDE SEQUENCE</scope>
    <source>
        <strain evidence="1">Babe33</strain>
    </source>
</reference>